<dbReference type="EMBL" id="JBHSOF010000002">
    <property type="protein sequence ID" value="MFC5661866.1"/>
    <property type="molecule type" value="Genomic_DNA"/>
</dbReference>
<name>A0ABW0WUB4_9ACTN</name>
<comment type="caution">
    <text evidence="2">The sequence shown here is derived from an EMBL/GenBank/DDBJ whole genome shotgun (WGS) entry which is preliminary data.</text>
</comment>
<dbReference type="SUPFAM" id="SSF51735">
    <property type="entry name" value="NAD(P)-binding Rossmann-fold domains"/>
    <property type="match status" value="1"/>
</dbReference>
<evidence type="ECO:0000313" key="3">
    <source>
        <dbReference type="Proteomes" id="UP001595975"/>
    </source>
</evidence>
<dbReference type="InterPro" id="IPR036291">
    <property type="entry name" value="NAD(P)-bd_dom_sf"/>
</dbReference>
<evidence type="ECO:0000259" key="1">
    <source>
        <dbReference type="Pfam" id="PF01370"/>
    </source>
</evidence>
<gene>
    <name evidence="2" type="ORF">ACFP3U_02595</name>
</gene>
<dbReference type="Proteomes" id="UP001595975">
    <property type="component" value="Unassembled WGS sequence"/>
</dbReference>
<accession>A0ABW0WUB4</accession>
<sequence length="305" mass="31595">MSFHVVTGAGPTGTATALRLAEAGERVRLVTRRGTGPAHPGIERIAADATDADALTALVEGAASLVNCAAPPYHRWIGEFPPLAAGLLTAAERTGAGYVMLGNVYGYGPVDGPLTEDLPAAPTSRKGTLRAALWADALAAHRAGRARVTEVRASDFLGRGATSLFAFMVVPAVLAGEPVDYPADLDAPHSWSYLGDVAATLVAAALGEAAWGRAWHVPSTSEASTREVARRLAAAAGAPEPLLTAMPPAELARSGDAVLAEVEEMGYLYDRPLRLDSTRTEELLGVTATPFEAVVEETVAAPRAV</sequence>
<reference evidence="3" key="1">
    <citation type="journal article" date="2019" name="Int. J. Syst. Evol. Microbiol.">
        <title>The Global Catalogue of Microorganisms (GCM) 10K type strain sequencing project: providing services to taxonomists for standard genome sequencing and annotation.</title>
        <authorList>
            <consortium name="The Broad Institute Genomics Platform"/>
            <consortium name="The Broad Institute Genome Sequencing Center for Infectious Disease"/>
            <person name="Wu L."/>
            <person name="Ma J."/>
        </authorList>
    </citation>
    <scope>NUCLEOTIDE SEQUENCE [LARGE SCALE GENOMIC DNA]</scope>
    <source>
        <strain evidence="3">CGMCC 4.1437</strain>
    </source>
</reference>
<evidence type="ECO:0000313" key="2">
    <source>
        <dbReference type="EMBL" id="MFC5661866.1"/>
    </source>
</evidence>
<proteinExistence type="predicted"/>
<dbReference type="Pfam" id="PF01370">
    <property type="entry name" value="Epimerase"/>
    <property type="match status" value="1"/>
</dbReference>
<dbReference type="InterPro" id="IPR001509">
    <property type="entry name" value="Epimerase_deHydtase"/>
</dbReference>
<dbReference type="RefSeq" id="WP_380223455.1">
    <property type="nucleotide sequence ID" value="NZ_JBHSOF010000002.1"/>
</dbReference>
<organism evidence="2 3">
    <name type="scientific">Kitasatospora misakiensis</name>
    <dbReference type="NCBI Taxonomy" id="67330"/>
    <lineage>
        <taxon>Bacteria</taxon>
        <taxon>Bacillati</taxon>
        <taxon>Actinomycetota</taxon>
        <taxon>Actinomycetes</taxon>
        <taxon>Kitasatosporales</taxon>
        <taxon>Streptomycetaceae</taxon>
        <taxon>Kitasatospora</taxon>
    </lineage>
</organism>
<keyword evidence="3" id="KW-1185">Reference proteome</keyword>
<dbReference type="Gene3D" id="3.40.50.720">
    <property type="entry name" value="NAD(P)-binding Rossmann-like Domain"/>
    <property type="match status" value="1"/>
</dbReference>
<feature type="domain" description="NAD-dependent epimerase/dehydratase" evidence="1">
    <location>
        <begin position="5"/>
        <end position="205"/>
    </location>
</feature>
<protein>
    <submittedName>
        <fullName evidence="2">NAD-dependent epimerase/dehydratase family protein</fullName>
    </submittedName>
</protein>